<sequence length="223" mass="25687">MRESLLSATEYKDQLYKQLSRIGKSLSSDKRLELLSLLTHGPKTVEKLAELSGMAIANVSRHLQVLNDSKLVKFTKKGTYAYYSLSDDSVADFLNSLWKISENHLSDINQIKRDFLENIDDVNVLTLEELYEKLEKDNITLLDLRTEEEFNYRHIEGAISVPEDRLDVYLQKLPKDNEIIVYCRGKFCAASAMAAQKLKENGFTAFSMEDSVYEWDKYLNVSH</sequence>
<dbReference type="GO" id="GO:0003677">
    <property type="term" value="F:DNA binding"/>
    <property type="evidence" value="ECO:0007669"/>
    <property type="project" value="UniProtKB-KW"/>
</dbReference>
<proteinExistence type="predicted"/>
<protein>
    <submittedName>
        <fullName evidence="4">HTH-type transcriptional repressor CzrA</fullName>
    </submittedName>
</protein>
<evidence type="ECO:0000259" key="3">
    <source>
        <dbReference type="PROSITE" id="PS50987"/>
    </source>
</evidence>
<dbReference type="Gene3D" id="1.10.10.10">
    <property type="entry name" value="Winged helix-like DNA-binding domain superfamily/Winged helix DNA-binding domain"/>
    <property type="match status" value="1"/>
</dbReference>
<keyword evidence="5" id="KW-1185">Reference proteome</keyword>
<dbReference type="Pfam" id="PF00581">
    <property type="entry name" value="Rhodanese"/>
    <property type="match status" value="1"/>
</dbReference>
<dbReference type="PANTHER" id="PTHR43031:SF16">
    <property type="entry name" value="OXIDOREDUCTASE"/>
    <property type="match status" value="1"/>
</dbReference>
<dbReference type="PROSITE" id="PS50987">
    <property type="entry name" value="HTH_ARSR_2"/>
    <property type="match status" value="1"/>
</dbReference>
<dbReference type="InterPro" id="IPR001763">
    <property type="entry name" value="Rhodanese-like_dom"/>
</dbReference>
<reference evidence="4 5" key="1">
    <citation type="submission" date="2014-11" db="EMBL/GenBank/DDBJ databases">
        <authorList>
            <person name="Urmite Genomes Urmite Genomes"/>
        </authorList>
    </citation>
    <scope>NUCLEOTIDE SEQUENCE [LARGE SCALE GENOMIC DNA]</scope>
    <source>
        <strain evidence="4 5">Oc5</strain>
    </source>
</reference>
<organism evidence="4 5">
    <name type="scientific">Oceanobacillus oncorhynchi</name>
    <dbReference type="NCBI Taxonomy" id="545501"/>
    <lineage>
        <taxon>Bacteria</taxon>
        <taxon>Bacillati</taxon>
        <taxon>Bacillota</taxon>
        <taxon>Bacilli</taxon>
        <taxon>Bacillales</taxon>
        <taxon>Bacillaceae</taxon>
        <taxon>Oceanobacillus</taxon>
    </lineage>
</organism>
<dbReference type="EMBL" id="CDGG01000001">
    <property type="protein sequence ID" value="CEI83028.1"/>
    <property type="molecule type" value="Genomic_DNA"/>
</dbReference>
<dbReference type="InterPro" id="IPR036388">
    <property type="entry name" value="WH-like_DNA-bd_sf"/>
</dbReference>
<dbReference type="AlphaFoldDB" id="A0A0A1MIW3"/>
<dbReference type="InterPro" id="IPR011991">
    <property type="entry name" value="ArsR-like_HTH"/>
</dbReference>
<dbReference type="STRING" id="545501.BN997_02917"/>
<accession>A0A0A1MIW3</accession>
<dbReference type="PRINTS" id="PR00778">
    <property type="entry name" value="HTHARSR"/>
</dbReference>
<dbReference type="InterPro" id="IPR036873">
    <property type="entry name" value="Rhodanese-like_dom_sf"/>
</dbReference>
<dbReference type="Pfam" id="PF25212">
    <property type="entry name" value="HVO_A0114"/>
    <property type="match status" value="1"/>
</dbReference>
<dbReference type="Proteomes" id="UP000040453">
    <property type="component" value="Unassembled WGS sequence"/>
</dbReference>
<dbReference type="PANTHER" id="PTHR43031">
    <property type="entry name" value="FAD-DEPENDENT OXIDOREDUCTASE"/>
    <property type="match status" value="1"/>
</dbReference>
<dbReference type="CDD" id="cd00158">
    <property type="entry name" value="RHOD"/>
    <property type="match status" value="1"/>
</dbReference>
<evidence type="ECO:0000259" key="2">
    <source>
        <dbReference type="PROSITE" id="PS50206"/>
    </source>
</evidence>
<dbReference type="SMART" id="SM00418">
    <property type="entry name" value="HTH_ARSR"/>
    <property type="match status" value="1"/>
</dbReference>
<dbReference type="GO" id="GO:0003700">
    <property type="term" value="F:DNA-binding transcription factor activity"/>
    <property type="evidence" value="ECO:0007669"/>
    <property type="project" value="InterPro"/>
</dbReference>
<gene>
    <name evidence="4" type="primary">czrA_2</name>
    <name evidence="4" type="ORF">BN997_02917</name>
</gene>
<dbReference type="SUPFAM" id="SSF46785">
    <property type="entry name" value="Winged helix' DNA-binding domain"/>
    <property type="match status" value="1"/>
</dbReference>
<dbReference type="Gene3D" id="3.40.250.10">
    <property type="entry name" value="Rhodanese-like domain"/>
    <property type="match status" value="1"/>
</dbReference>
<feature type="domain" description="Rhodanese" evidence="2">
    <location>
        <begin position="135"/>
        <end position="217"/>
    </location>
</feature>
<dbReference type="CDD" id="cd00090">
    <property type="entry name" value="HTH_ARSR"/>
    <property type="match status" value="1"/>
</dbReference>
<evidence type="ECO:0000313" key="4">
    <source>
        <dbReference type="EMBL" id="CEI83028.1"/>
    </source>
</evidence>
<evidence type="ECO:0000256" key="1">
    <source>
        <dbReference type="ARBA" id="ARBA00023125"/>
    </source>
</evidence>
<dbReference type="SUPFAM" id="SSF52821">
    <property type="entry name" value="Rhodanese/Cell cycle control phosphatase"/>
    <property type="match status" value="1"/>
</dbReference>
<name>A0A0A1MIW3_9BACI</name>
<feature type="domain" description="HTH arsR-type" evidence="3">
    <location>
        <begin position="11"/>
        <end position="105"/>
    </location>
</feature>
<dbReference type="OrthoDB" id="9800872at2"/>
<dbReference type="RefSeq" id="WP_042533197.1">
    <property type="nucleotide sequence ID" value="NZ_CAXOIH010000011.1"/>
</dbReference>
<dbReference type="SMART" id="SM00450">
    <property type="entry name" value="RHOD"/>
    <property type="match status" value="1"/>
</dbReference>
<dbReference type="PROSITE" id="PS50206">
    <property type="entry name" value="RHODANESE_3"/>
    <property type="match status" value="1"/>
</dbReference>
<dbReference type="InterPro" id="IPR001845">
    <property type="entry name" value="HTH_ArsR_DNA-bd_dom"/>
</dbReference>
<evidence type="ECO:0000313" key="5">
    <source>
        <dbReference type="Proteomes" id="UP000040453"/>
    </source>
</evidence>
<dbReference type="InterPro" id="IPR050229">
    <property type="entry name" value="GlpE_sulfurtransferase"/>
</dbReference>
<dbReference type="InterPro" id="IPR036390">
    <property type="entry name" value="WH_DNA-bd_sf"/>
</dbReference>
<keyword evidence="1" id="KW-0238">DNA-binding</keyword>
<dbReference type="NCBIfam" id="NF033788">
    <property type="entry name" value="HTH_metalloreg"/>
    <property type="match status" value="1"/>
</dbReference>